<dbReference type="EMBL" id="JBEOZY010000056">
    <property type="protein sequence ID" value="MER6169107.1"/>
    <property type="molecule type" value="Genomic_DNA"/>
</dbReference>
<name>A0ABV1T6D3_9ACTN</name>
<feature type="signal peptide" evidence="1">
    <location>
        <begin position="1"/>
        <end position="29"/>
    </location>
</feature>
<reference evidence="2 3" key="1">
    <citation type="submission" date="2024-06" db="EMBL/GenBank/DDBJ databases">
        <title>The Natural Products Discovery Center: Release of the First 8490 Sequenced Strains for Exploring Actinobacteria Biosynthetic Diversity.</title>
        <authorList>
            <person name="Kalkreuter E."/>
            <person name="Kautsar S.A."/>
            <person name="Yang D."/>
            <person name="Bader C.D."/>
            <person name="Teijaro C.N."/>
            <person name="Fluegel L."/>
            <person name="Davis C.M."/>
            <person name="Simpson J.R."/>
            <person name="Lauterbach L."/>
            <person name="Steele A.D."/>
            <person name="Gui C."/>
            <person name="Meng S."/>
            <person name="Li G."/>
            <person name="Viehrig K."/>
            <person name="Ye F."/>
            <person name="Su P."/>
            <person name="Kiefer A.F."/>
            <person name="Nichols A."/>
            <person name="Cepeda A.J."/>
            <person name="Yan W."/>
            <person name="Fan B."/>
            <person name="Jiang Y."/>
            <person name="Adhikari A."/>
            <person name="Zheng C.-J."/>
            <person name="Schuster L."/>
            <person name="Cowan T.M."/>
            <person name="Smanski M.J."/>
            <person name="Chevrette M.G."/>
            <person name="De Carvalho L.P.S."/>
            <person name="Shen B."/>
        </authorList>
    </citation>
    <scope>NUCLEOTIDE SEQUENCE [LARGE SCALE GENOMIC DNA]</scope>
    <source>
        <strain evidence="2 3">NPDC001615</strain>
    </source>
</reference>
<sequence length="105" mass="11180">MRRNYRATLTAAAALTLAATAMGVQTASAAPAKEASPAVAASPCGWYTVLSRAYYNHCGTGNVVIFVDRLNIGGIRDYEQCVTPGDHYLGSWPDFQGAWYAGKTC</sequence>
<comment type="caution">
    <text evidence="2">The sequence shown here is derived from an EMBL/GenBank/DDBJ whole genome shotgun (WGS) entry which is preliminary data.</text>
</comment>
<dbReference type="InterPro" id="IPR045935">
    <property type="entry name" value="DUF6355"/>
</dbReference>
<dbReference type="Proteomes" id="UP001496720">
    <property type="component" value="Unassembled WGS sequence"/>
</dbReference>
<accession>A0ABV1T6D3</accession>
<proteinExistence type="predicted"/>
<protein>
    <submittedName>
        <fullName evidence="2">DUF6355 family natural product biosynthesis protein</fullName>
    </submittedName>
</protein>
<keyword evidence="1" id="KW-0732">Signal</keyword>
<gene>
    <name evidence="2" type="ORF">ABT188_31895</name>
</gene>
<evidence type="ECO:0000313" key="3">
    <source>
        <dbReference type="Proteomes" id="UP001496720"/>
    </source>
</evidence>
<keyword evidence="3" id="KW-1185">Reference proteome</keyword>
<evidence type="ECO:0000313" key="2">
    <source>
        <dbReference type="EMBL" id="MER6169107.1"/>
    </source>
</evidence>
<feature type="chain" id="PRO_5046789153" evidence="1">
    <location>
        <begin position="30"/>
        <end position="105"/>
    </location>
</feature>
<evidence type="ECO:0000256" key="1">
    <source>
        <dbReference type="SAM" id="SignalP"/>
    </source>
</evidence>
<organism evidence="2 3">
    <name type="scientific">Streptomyces violaceorubidus</name>
    <dbReference type="NCBI Taxonomy" id="284042"/>
    <lineage>
        <taxon>Bacteria</taxon>
        <taxon>Bacillati</taxon>
        <taxon>Actinomycetota</taxon>
        <taxon>Actinomycetes</taxon>
        <taxon>Kitasatosporales</taxon>
        <taxon>Streptomycetaceae</taxon>
        <taxon>Streptomyces</taxon>
    </lineage>
</organism>
<dbReference type="RefSeq" id="WP_352150315.1">
    <property type="nucleotide sequence ID" value="NZ_JBEOZY010000056.1"/>
</dbReference>
<dbReference type="Pfam" id="PF19882">
    <property type="entry name" value="DUF6355"/>
    <property type="match status" value="1"/>
</dbReference>